<evidence type="ECO:0000256" key="1">
    <source>
        <dbReference type="SAM" id="Phobius"/>
    </source>
</evidence>
<proteinExistence type="predicted"/>
<organism evidence="2 3">
    <name type="scientific">Dendrothele bispora (strain CBS 962.96)</name>
    <dbReference type="NCBI Taxonomy" id="1314807"/>
    <lineage>
        <taxon>Eukaryota</taxon>
        <taxon>Fungi</taxon>
        <taxon>Dikarya</taxon>
        <taxon>Basidiomycota</taxon>
        <taxon>Agaricomycotina</taxon>
        <taxon>Agaricomycetes</taxon>
        <taxon>Agaricomycetidae</taxon>
        <taxon>Agaricales</taxon>
        <taxon>Agaricales incertae sedis</taxon>
        <taxon>Dendrothele</taxon>
    </lineage>
</organism>
<protein>
    <submittedName>
        <fullName evidence="2">Uncharacterized protein</fullName>
    </submittedName>
</protein>
<evidence type="ECO:0000313" key="2">
    <source>
        <dbReference type="EMBL" id="THV03633.1"/>
    </source>
</evidence>
<feature type="transmembrane region" description="Helical" evidence="1">
    <location>
        <begin position="35"/>
        <end position="53"/>
    </location>
</feature>
<keyword evidence="1" id="KW-0472">Membrane</keyword>
<dbReference type="Proteomes" id="UP000297245">
    <property type="component" value="Unassembled WGS sequence"/>
</dbReference>
<name>A0A4S8ML74_DENBC</name>
<feature type="transmembrane region" description="Helical" evidence="1">
    <location>
        <begin position="137"/>
        <end position="156"/>
    </location>
</feature>
<sequence>MLSFYALLLSSMPLCLYVILLCSSPSMLSLYPPCLSFYALLILCSHSMLYASPSMLSSFYALLLLCSPSMLYASPSILLVLCSPTSMLSLYALLLYSPSMLLLLHPLSLSSPFYRSHVIVVCFLCLFPLITPPIPVVFAISFSLPFLILICFFSLLRFSSSFFVSFFSQSPTNAAGESGKDAGEEMEELRLLIRGTGEIMDRVRSDSRMKDTKRFSGRQLVCPVKKGPWGSVGSDKKET</sequence>
<feature type="transmembrane region" description="Helical" evidence="1">
    <location>
        <begin position="88"/>
        <end position="107"/>
    </location>
</feature>
<keyword evidence="1" id="KW-0812">Transmembrane</keyword>
<feature type="transmembrane region" description="Helical" evidence="1">
    <location>
        <begin position="59"/>
        <end position="81"/>
    </location>
</feature>
<evidence type="ECO:0000313" key="3">
    <source>
        <dbReference type="Proteomes" id="UP000297245"/>
    </source>
</evidence>
<dbReference type="AlphaFoldDB" id="A0A4S8ML74"/>
<feature type="transmembrane region" description="Helical" evidence="1">
    <location>
        <begin position="6"/>
        <end position="23"/>
    </location>
</feature>
<dbReference type="EMBL" id="ML179065">
    <property type="protein sequence ID" value="THV03633.1"/>
    <property type="molecule type" value="Genomic_DNA"/>
</dbReference>
<gene>
    <name evidence="2" type="ORF">K435DRAFT_851758</name>
</gene>
<reference evidence="2 3" key="1">
    <citation type="journal article" date="2019" name="Nat. Ecol. Evol.">
        <title>Megaphylogeny resolves global patterns of mushroom evolution.</title>
        <authorList>
            <person name="Varga T."/>
            <person name="Krizsan K."/>
            <person name="Foldi C."/>
            <person name="Dima B."/>
            <person name="Sanchez-Garcia M."/>
            <person name="Sanchez-Ramirez S."/>
            <person name="Szollosi G.J."/>
            <person name="Szarkandi J.G."/>
            <person name="Papp V."/>
            <person name="Albert L."/>
            <person name="Andreopoulos W."/>
            <person name="Angelini C."/>
            <person name="Antonin V."/>
            <person name="Barry K.W."/>
            <person name="Bougher N.L."/>
            <person name="Buchanan P."/>
            <person name="Buyck B."/>
            <person name="Bense V."/>
            <person name="Catcheside P."/>
            <person name="Chovatia M."/>
            <person name="Cooper J."/>
            <person name="Damon W."/>
            <person name="Desjardin D."/>
            <person name="Finy P."/>
            <person name="Geml J."/>
            <person name="Haridas S."/>
            <person name="Hughes K."/>
            <person name="Justo A."/>
            <person name="Karasinski D."/>
            <person name="Kautmanova I."/>
            <person name="Kiss B."/>
            <person name="Kocsube S."/>
            <person name="Kotiranta H."/>
            <person name="LaButti K.M."/>
            <person name="Lechner B.E."/>
            <person name="Liimatainen K."/>
            <person name="Lipzen A."/>
            <person name="Lukacs Z."/>
            <person name="Mihaltcheva S."/>
            <person name="Morgado L.N."/>
            <person name="Niskanen T."/>
            <person name="Noordeloos M.E."/>
            <person name="Ohm R.A."/>
            <person name="Ortiz-Santana B."/>
            <person name="Ovrebo C."/>
            <person name="Racz N."/>
            <person name="Riley R."/>
            <person name="Savchenko A."/>
            <person name="Shiryaev A."/>
            <person name="Soop K."/>
            <person name="Spirin V."/>
            <person name="Szebenyi C."/>
            <person name="Tomsovsky M."/>
            <person name="Tulloss R.E."/>
            <person name="Uehling J."/>
            <person name="Grigoriev I.V."/>
            <person name="Vagvolgyi C."/>
            <person name="Papp T."/>
            <person name="Martin F.M."/>
            <person name="Miettinen O."/>
            <person name="Hibbett D.S."/>
            <person name="Nagy L.G."/>
        </authorList>
    </citation>
    <scope>NUCLEOTIDE SEQUENCE [LARGE SCALE GENOMIC DNA]</scope>
    <source>
        <strain evidence="2 3">CBS 962.96</strain>
    </source>
</reference>
<keyword evidence="1" id="KW-1133">Transmembrane helix</keyword>
<accession>A0A4S8ML74</accession>
<keyword evidence="3" id="KW-1185">Reference proteome</keyword>